<dbReference type="KEGG" id="gjf:M493_12385"/>
<dbReference type="Proteomes" id="UP000015500">
    <property type="component" value="Chromosome"/>
</dbReference>
<sequence length="46" mass="5436">MANKKRRADPVSPPFLAAGKFFLKKAAKFLPVWHRYLVKHPLKWNM</sequence>
<organism evidence="1 2">
    <name type="scientific">Geobacillus genomosp. 3</name>
    <dbReference type="NCBI Taxonomy" id="1921421"/>
    <lineage>
        <taxon>Bacteria</taxon>
        <taxon>Bacillati</taxon>
        <taxon>Bacillota</taxon>
        <taxon>Bacilli</taxon>
        <taxon>Bacillales</taxon>
        <taxon>Anoxybacillaceae</taxon>
        <taxon>Geobacillus</taxon>
    </lineage>
</organism>
<dbReference type="EMBL" id="CP006254">
    <property type="protein sequence ID" value="AGT32724.1"/>
    <property type="molecule type" value="Genomic_DNA"/>
</dbReference>
<dbReference type="PATRIC" id="fig|1345697.3.peg.2407"/>
<keyword evidence="2" id="KW-1185">Reference proteome</keyword>
<evidence type="ECO:0000313" key="2">
    <source>
        <dbReference type="Proteomes" id="UP000015500"/>
    </source>
</evidence>
<dbReference type="HOGENOM" id="CLU_3184158_0_0_9"/>
<accession>S5Z141</accession>
<reference evidence="1 2" key="1">
    <citation type="journal article" date="2014" name="Genome Announc.">
        <title>Complete Genome Sequence of the Thermophilic Polychlorinated Biphenyl Degrader Geobacillus sp. Strain JF8 (NBRC 109937).</title>
        <authorList>
            <person name="Shintani M."/>
            <person name="Ohtsubo Y."/>
            <person name="Fukuda K."/>
            <person name="Hosoyama A."/>
            <person name="Ohji S."/>
            <person name="Yamazoe A."/>
            <person name="Fujita N."/>
            <person name="Nagata Y."/>
            <person name="Tsuda M."/>
            <person name="Hatta T."/>
            <person name="Kimbara K."/>
        </authorList>
    </citation>
    <scope>NUCLEOTIDE SEQUENCE [LARGE SCALE GENOMIC DNA]</scope>
    <source>
        <strain evidence="1 2">JF8</strain>
    </source>
</reference>
<protein>
    <submittedName>
        <fullName evidence="1">Uncharacterized protein</fullName>
    </submittedName>
</protein>
<proteinExistence type="predicted"/>
<dbReference type="STRING" id="1921421.M493_12385"/>
<dbReference type="AlphaFoldDB" id="S5Z141"/>
<evidence type="ECO:0000313" key="1">
    <source>
        <dbReference type="EMBL" id="AGT32724.1"/>
    </source>
</evidence>
<gene>
    <name evidence="1" type="ORF">M493_12385</name>
</gene>
<name>S5Z141_GEOG3</name>